<dbReference type="InterPro" id="IPR025665">
    <property type="entry name" value="Beta-barrel_OMP_2"/>
</dbReference>
<evidence type="ECO:0000313" key="3">
    <source>
        <dbReference type="Proteomes" id="UP000298616"/>
    </source>
</evidence>
<evidence type="ECO:0000313" key="2">
    <source>
        <dbReference type="EMBL" id="QCK14974.1"/>
    </source>
</evidence>
<gene>
    <name evidence="2" type="ORF">DCC35_09570</name>
</gene>
<sequence length="355" mass="40535">MKQRVVKLDNKFIIPILFILCFSLEVKAQETTCSQQLRRAQELYDIGHFKDIPLLLEDCMNGGFTKEEKVQALKLLVLTDIFKDDWYEADTSMMKFLHAKPDYEINEDFDPSEFINLYNSFKTWPAFSIGFKGGSNISTINITELYGVDNTIADSSNSSINLGFQFGVVGEYMINESFQAFAEIQFIQNRFTKTSSLFDFNVQEVKENQSWIGLPIGVRYTLKGKKVRPFLYLGGDISYLLSSVGNVTRVGSFETRPIISPNFDYVESGVRNRLNISAIGGFGVKIKTGIHNILIDVRGQKGFPNLSTVDNRYGDRELLYRFGYVDDDFQLNVFSVSVGYIYSIYKVKKIKDKKL</sequence>
<accession>A0A4D7K260</accession>
<dbReference type="EMBL" id="CP028923">
    <property type="protein sequence ID" value="QCK14974.1"/>
    <property type="molecule type" value="Genomic_DNA"/>
</dbReference>
<name>A0A4D7K260_9BACT</name>
<dbReference type="Proteomes" id="UP000298616">
    <property type="component" value="Chromosome"/>
</dbReference>
<dbReference type="AlphaFoldDB" id="A0A4D7K260"/>
<dbReference type="OrthoDB" id="977825at2"/>
<dbReference type="Pfam" id="PF13568">
    <property type="entry name" value="OMP_b-brl_2"/>
    <property type="match status" value="1"/>
</dbReference>
<proteinExistence type="predicted"/>
<keyword evidence="3" id="KW-1185">Reference proteome</keyword>
<organism evidence="2 3">
    <name type="scientific">Mangrovivirga cuniculi</name>
    <dbReference type="NCBI Taxonomy" id="2715131"/>
    <lineage>
        <taxon>Bacteria</taxon>
        <taxon>Pseudomonadati</taxon>
        <taxon>Bacteroidota</taxon>
        <taxon>Cytophagia</taxon>
        <taxon>Cytophagales</taxon>
        <taxon>Mangrovivirgaceae</taxon>
        <taxon>Mangrovivirga</taxon>
    </lineage>
</organism>
<feature type="domain" description="Outer membrane protein beta-barrel" evidence="1">
    <location>
        <begin position="127"/>
        <end position="305"/>
    </location>
</feature>
<reference evidence="2 3" key="1">
    <citation type="submission" date="2018-04" db="EMBL/GenBank/DDBJ databases">
        <title>Complete genome uncultured novel isolate.</title>
        <authorList>
            <person name="Merlino G."/>
        </authorList>
    </citation>
    <scope>NUCLEOTIDE SEQUENCE [LARGE SCALE GENOMIC DNA]</scope>
    <source>
        <strain evidence="3">R1DC9</strain>
    </source>
</reference>
<dbReference type="KEGG" id="fpf:DCC35_09570"/>
<protein>
    <recommendedName>
        <fullName evidence="1">Outer membrane protein beta-barrel domain-containing protein</fullName>
    </recommendedName>
</protein>
<evidence type="ECO:0000259" key="1">
    <source>
        <dbReference type="Pfam" id="PF13568"/>
    </source>
</evidence>